<dbReference type="Pfam" id="PF01420">
    <property type="entry name" value="Methylase_S"/>
    <property type="match status" value="2"/>
</dbReference>
<reference evidence="6 7" key="1">
    <citation type="submission" date="2016-11" db="EMBL/GenBank/DDBJ databases">
        <title>Mixed transmission modes and dynamic genome evolution in an obligate animal-bacterial symbiosis.</title>
        <authorList>
            <person name="Russell S.L."/>
            <person name="Corbett-Detig R.B."/>
            <person name="Cavanaugh C.M."/>
        </authorList>
    </citation>
    <scope>NUCLEOTIDE SEQUENCE [LARGE SCALE GENOMIC DNA]</scope>
    <source>
        <strain evidence="6">Sveles-Q1</strain>
    </source>
</reference>
<proteinExistence type="inferred from homology"/>
<dbReference type="OrthoDB" id="398435at2"/>
<dbReference type="Gene3D" id="3.90.220.20">
    <property type="entry name" value="DNA methylase specificity domains"/>
    <property type="match status" value="2"/>
</dbReference>
<dbReference type="Proteomes" id="UP000191110">
    <property type="component" value="Unassembled WGS sequence"/>
</dbReference>
<keyword evidence="7" id="KW-1185">Reference proteome</keyword>
<feature type="domain" description="Type I restriction modification DNA specificity" evidence="5">
    <location>
        <begin position="1"/>
        <end position="145"/>
    </location>
</feature>
<evidence type="ECO:0000256" key="4">
    <source>
        <dbReference type="SAM" id="Coils"/>
    </source>
</evidence>
<name>A0A1T2L466_9GAMM</name>
<dbReference type="InterPro" id="IPR000055">
    <property type="entry name" value="Restrct_endonuc_typeI_TRD"/>
</dbReference>
<dbReference type="AlphaFoldDB" id="A0A1T2L466"/>
<dbReference type="PANTHER" id="PTHR30408">
    <property type="entry name" value="TYPE-1 RESTRICTION ENZYME ECOKI SPECIFICITY PROTEIN"/>
    <property type="match status" value="1"/>
</dbReference>
<keyword evidence="2" id="KW-0680">Restriction system</keyword>
<gene>
    <name evidence="6" type="ORF">BOW53_10230</name>
</gene>
<organism evidence="6 7">
    <name type="scientific">Solemya pervernicosa gill symbiont</name>
    <dbReference type="NCBI Taxonomy" id="642797"/>
    <lineage>
        <taxon>Bacteria</taxon>
        <taxon>Pseudomonadati</taxon>
        <taxon>Pseudomonadota</taxon>
        <taxon>Gammaproteobacteria</taxon>
        <taxon>sulfur-oxidizing symbionts</taxon>
    </lineage>
</organism>
<keyword evidence="4" id="KW-0175">Coiled coil</keyword>
<feature type="coiled-coil region" evidence="4">
    <location>
        <begin position="335"/>
        <end position="369"/>
    </location>
</feature>
<dbReference type="PANTHER" id="PTHR30408:SF12">
    <property type="entry name" value="TYPE I RESTRICTION ENZYME MJAVIII SPECIFICITY SUBUNIT"/>
    <property type="match status" value="1"/>
</dbReference>
<comment type="similarity">
    <text evidence="1">Belongs to the type-I restriction system S methylase family.</text>
</comment>
<dbReference type="CDD" id="cd17517">
    <property type="entry name" value="RMtype1_S_EcoKI_StySPI-TRD2-CR2_like"/>
    <property type="match status" value="1"/>
</dbReference>
<dbReference type="InterPro" id="IPR044946">
    <property type="entry name" value="Restrct_endonuc_typeI_TRD_sf"/>
</dbReference>
<dbReference type="EMBL" id="MPRL01000041">
    <property type="protein sequence ID" value="OOZ39820.1"/>
    <property type="molecule type" value="Genomic_DNA"/>
</dbReference>
<dbReference type="SUPFAM" id="SSF116734">
    <property type="entry name" value="DNA methylase specificity domain"/>
    <property type="match status" value="2"/>
</dbReference>
<dbReference type="RefSeq" id="WP_078483986.1">
    <property type="nucleotide sequence ID" value="NZ_MPRL01000041.1"/>
</dbReference>
<sequence length="392" mass="44078">MVKWPIEKLGTLCEIKTGRKDVNQGNPEGKYPFFTCAKEHTYSDDYSFDGEALLIAGNGDVGNTTYYNGKFEAYQRTYVLMNFDRVNPRYLFRILDGLLKRTLYDQKLGNTMPYIKKGMLENYPIILPPLSMQKRIVAILDEAFAGIDTAIANTDRNLANARELFESYLSSVFTRRGDGWEDKTLGEIAGFKNGLNFNKHSNGQTLPVIGVGDFQKNQYVPIKNLGLATIDGTLDTSYEVKKDDILTVRSNGSKELIGRCMLVPEVEEQTSFSGFVIRIRFDTARIVPKFLLWFMKSNATVKQLTREGGGANINNINQKKLSALPVSYPSSPGEQLEMAQKLDELSLELERLESIYQQKLNSLIELKQSLLQKAISGELPTEGDKLMDEAVA</sequence>
<evidence type="ECO:0000259" key="5">
    <source>
        <dbReference type="Pfam" id="PF01420"/>
    </source>
</evidence>
<keyword evidence="3" id="KW-0238">DNA-binding</keyword>
<evidence type="ECO:0000313" key="6">
    <source>
        <dbReference type="EMBL" id="OOZ39820.1"/>
    </source>
</evidence>
<dbReference type="GO" id="GO:0003677">
    <property type="term" value="F:DNA binding"/>
    <property type="evidence" value="ECO:0007669"/>
    <property type="project" value="UniProtKB-KW"/>
</dbReference>
<dbReference type="GO" id="GO:0009307">
    <property type="term" value="P:DNA restriction-modification system"/>
    <property type="evidence" value="ECO:0007669"/>
    <property type="project" value="UniProtKB-KW"/>
</dbReference>
<evidence type="ECO:0000313" key="7">
    <source>
        <dbReference type="Proteomes" id="UP000191110"/>
    </source>
</evidence>
<dbReference type="InterPro" id="IPR052021">
    <property type="entry name" value="Type-I_RS_S_subunit"/>
</dbReference>
<feature type="domain" description="Type I restriction modification DNA specificity" evidence="5">
    <location>
        <begin position="178"/>
        <end position="351"/>
    </location>
</feature>
<accession>A0A1T2L466</accession>
<evidence type="ECO:0000256" key="2">
    <source>
        <dbReference type="ARBA" id="ARBA00022747"/>
    </source>
</evidence>
<comment type="caution">
    <text evidence="6">The sequence shown here is derived from an EMBL/GenBank/DDBJ whole genome shotgun (WGS) entry which is preliminary data.</text>
</comment>
<evidence type="ECO:0000256" key="3">
    <source>
        <dbReference type="ARBA" id="ARBA00023125"/>
    </source>
</evidence>
<protein>
    <recommendedName>
        <fullName evidence="5">Type I restriction modification DNA specificity domain-containing protein</fullName>
    </recommendedName>
</protein>
<evidence type="ECO:0000256" key="1">
    <source>
        <dbReference type="ARBA" id="ARBA00010923"/>
    </source>
</evidence>